<proteinExistence type="predicted"/>
<evidence type="ECO:0000313" key="2">
    <source>
        <dbReference type="Proteomes" id="UP000558113"/>
    </source>
</evidence>
<sequence>MKKWIVMLLLIAGIGFVGYRYAYHMIGNKIMDQVADEILHSKEADELMADPEVKQMIQSSLSSKEAGRLLGSLGNQGASSGENGEAAGAKTMVVKNKDEAIKLVMSKFSIGELKGMAAKVKGGMTAEEKEEMKQRLEDRFSKDEMDSLKIIALMEAEKRNSDG</sequence>
<evidence type="ECO:0008006" key="3">
    <source>
        <dbReference type="Google" id="ProtNLM"/>
    </source>
</evidence>
<dbReference type="RefSeq" id="WP_161704941.1">
    <property type="nucleotide sequence ID" value="NZ_JAAAMU010000028.1"/>
</dbReference>
<dbReference type="OrthoDB" id="2604839at2"/>
<gene>
    <name evidence="1" type="ORF">GT003_29890</name>
</gene>
<dbReference type="AlphaFoldDB" id="A0A7X4YX45"/>
<name>A0A7X4YX45_9BACL</name>
<reference evidence="1 2" key="1">
    <citation type="submission" date="2020-01" db="EMBL/GenBank/DDBJ databases">
        <title>Paenibacillus soybeanensis sp. nov. isolated from the nodules of soybean (Glycine max(L.) Merr).</title>
        <authorList>
            <person name="Wang H."/>
        </authorList>
    </citation>
    <scope>NUCLEOTIDE SEQUENCE [LARGE SCALE GENOMIC DNA]</scope>
    <source>
        <strain evidence="1 2">DSM 23054</strain>
    </source>
</reference>
<dbReference type="Proteomes" id="UP000558113">
    <property type="component" value="Unassembled WGS sequence"/>
</dbReference>
<keyword evidence="2" id="KW-1185">Reference proteome</keyword>
<dbReference type="EMBL" id="JAAAMU010000028">
    <property type="protein sequence ID" value="NBC73194.1"/>
    <property type="molecule type" value="Genomic_DNA"/>
</dbReference>
<evidence type="ECO:0000313" key="1">
    <source>
        <dbReference type="EMBL" id="NBC73194.1"/>
    </source>
</evidence>
<organism evidence="1 2">
    <name type="scientific">Paenibacillus sacheonensis</name>
    <dbReference type="NCBI Taxonomy" id="742054"/>
    <lineage>
        <taxon>Bacteria</taxon>
        <taxon>Bacillati</taxon>
        <taxon>Bacillota</taxon>
        <taxon>Bacilli</taxon>
        <taxon>Bacillales</taxon>
        <taxon>Paenibacillaceae</taxon>
        <taxon>Paenibacillus</taxon>
    </lineage>
</organism>
<comment type="caution">
    <text evidence="1">The sequence shown here is derived from an EMBL/GenBank/DDBJ whole genome shotgun (WGS) entry which is preliminary data.</text>
</comment>
<protein>
    <recommendedName>
        <fullName evidence="3">Phenylalanyl-tRNA synthetase subunit beta</fullName>
    </recommendedName>
</protein>
<accession>A0A7X4YX45</accession>